<name>A0ABS1U4G9_9PROT</name>
<protein>
    <submittedName>
        <fullName evidence="2">Aa3-type cytochrome c oxidase subunit IV</fullName>
    </submittedName>
</protein>
<dbReference type="RefSeq" id="WP_202832101.1">
    <property type="nucleotide sequence ID" value="NZ_JAETWB010000004.1"/>
</dbReference>
<evidence type="ECO:0000313" key="2">
    <source>
        <dbReference type="EMBL" id="MBL6078834.1"/>
    </source>
</evidence>
<keyword evidence="3" id="KW-1185">Reference proteome</keyword>
<sequence length="52" mass="5974">MAEHREHYDFGAVDQKALLVDRQRGWEGFVQFSTWGIVITVLLLLALLLFVA</sequence>
<evidence type="ECO:0000313" key="3">
    <source>
        <dbReference type="Proteomes" id="UP000660885"/>
    </source>
</evidence>
<evidence type="ECO:0000256" key="1">
    <source>
        <dbReference type="SAM" id="Phobius"/>
    </source>
</evidence>
<dbReference type="Proteomes" id="UP000660885">
    <property type="component" value="Unassembled WGS sequence"/>
</dbReference>
<dbReference type="InterPro" id="IPR036596">
    <property type="entry name" value="Cyt-C_aa3_sf"/>
</dbReference>
<keyword evidence="1" id="KW-0472">Membrane</keyword>
<accession>A0ABS1U4G9</accession>
<dbReference type="Gene3D" id="1.20.5.160">
    <property type="entry name" value="Bacterial aa3 type cytochrome c oxidase subunit IV"/>
    <property type="match status" value="1"/>
</dbReference>
<reference evidence="2 3" key="1">
    <citation type="submission" date="2021-01" db="EMBL/GenBank/DDBJ databases">
        <title>Belnapia mucosa sp. nov. and Belnapia arida sp. nov., isolated from the Tabernas Desert (Almeria, Spain).</title>
        <authorList>
            <person name="Molina-Menor E."/>
            <person name="Vidal-Verdu A."/>
            <person name="Calonge A."/>
            <person name="Satari L."/>
            <person name="Pereto J."/>
            <person name="Porcar M."/>
        </authorList>
    </citation>
    <scope>NUCLEOTIDE SEQUENCE [LARGE SCALE GENOMIC DNA]</scope>
    <source>
        <strain evidence="2 3">T18</strain>
    </source>
</reference>
<proteinExistence type="predicted"/>
<keyword evidence="1" id="KW-1133">Transmembrane helix</keyword>
<gene>
    <name evidence="2" type="ORF">JMJ56_12515</name>
</gene>
<dbReference type="EMBL" id="JAETWB010000004">
    <property type="protein sequence ID" value="MBL6078834.1"/>
    <property type="molecule type" value="Genomic_DNA"/>
</dbReference>
<feature type="transmembrane region" description="Helical" evidence="1">
    <location>
        <begin position="32"/>
        <end position="51"/>
    </location>
</feature>
<organism evidence="2 3">
    <name type="scientific">Belnapia arida</name>
    <dbReference type="NCBI Taxonomy" id="2804533"/>
    <lineage>
        <taxon>Bacteria</taxon>
        <taxon>Pseudomonadati</taxon>
        <taxon>Pseudomonadota</taxon>
        <taxon>Alphaproteobacteria</taxon>
        <taxon>Acetobacterales</taxon>
        <taxon>Roseomonadaceae</taxon>
        <taxon>Belnapia</taxon>
    </lineage>
</organism>
<comment type="caution">
    <text evidence="2">The sequence shown here is derived from an EMBL/GenBank/DDBJ whole genome shotgun (WGS) entry which is preliminary data.</text>
</comment>
<keyword evidence="1" id="KW-0812">Transmembrane</keyword>